<reference evidence="2" key="1">
    <citation type="submission" date="2023-08" db="EMBL/GenBank/DDBJ databases">
        <authorList>
            <person name="Audoor S."/>
            <person name="Bilcke G."/>
        </authorList>
    </citation>
    <scope>NUCLEOTIDE SEQUENCE</scope>
</reference>
<sequence length="312" mass="34413">MIITPSKRHHPHHRPYDDEQHHAPFRLQTSPSSDQSAEAASYCFPNTIPASDDDKRVLQHQTGQVGPSVAAIGVPAACQCQHGYPQVFLLNPLSPDQRRMNSGLLKLTCPLLVNAIDQLEDDGYIANFTSQVQANEEWKESCQARHETHAVARRAILLSRANDSNSSPSSSSSFDISILQQKLGEKGSAAFLDSGIAGATVGKPDVKCLHAWMGDYLFHIAGNDDKDSRGHDHFLGEAIAAALQERNNISLSGTLDCHQYCNPDYFSITGGVTVPKARNKQRLKTQKEKDRRKRKKEREQAEAALLGDDHSE</sequence>
<gene>
    <name evidence="2" type="ORF">CYCCA115_LOCUS2938</name>
</gene>
<proteinExistence type="predicted"/>
<protein>
    <submittedName>
        <fullName evidence="2">Uncharacterized protein</fullName>
    </submittedName>
</protein>
<dbReference type="EMBL" id="CAKOGP040000224">
    <property type="protein sequence ID" value="CAJ1932641.1"/>
    <property type="molecule type" value="Genomic_DNA"/>
</dbReference>
<evidence type="ECO:0000313" key="2">
    <source>
        <dbReference type="EMBL" id="CAJ1932641.1"/>
    </source>
</evidence>
<evidence type="ECO:0000256" key="1">
    <source>
        <dbReference type="SAM" id="MobiDB-lite"/>
    </source>
</evidence>
<feature type="compositionally biased region" description="Basic residues" evidence="1">
    <location>
        <begin position="277"/>
        <end position="296"/>
    </location>
</feature>
<accession>A0AAD2CGX9</accession>
<evidence type="ECO:0000313" key="3">
    <source>
        <dbReference type="Proteomes" id="UP001295423"/>
    </source>
</evidence>
<feature type="compositionally biased region" description="Basic and acidic residues" evidence="1">
    <location>
        <begin position="297"/>
        <end position="312"/>
    </location>
</feature>
<dbReference type="PANTHER" id="PTHR37163">
    <property type="entry name" value="CONSERVED PROTEIN"/>
    <property type="match status" value="1"/>
</dbReference>
<dbReference type="PANTHER" id="PTHR37163:SF1">
    <property type="entry name" value="DUF501 DOMAIN-CONTAINING PROTEIN"/>
    <property type="match status" value="1"/>
</dbReference>
<dbReference type="Pfam" id="PF04417">
    <property type="entry name" value="DUF501"/>
    <property type="match status" value="1"/>
</dbReference>
<dbReference type="Proteomes" id="UP001295423">
    <property type="component" value="Unassembled WGS sequence"/>
</dbReference>
<organism evidence="2 3">
    <name type="scientific">Cylindrotheca closterium</name>
    <dbReference type="NCBI Taxonomy" id="2856"/>
    <lineage>
        <taxon>Eukaryota</taxon>
        <taxon>Sar</taxon>
        <taxon>Stramenopiles</taxon>
        <taxon>Ochrophyta</taxon>
        <taxon>Bacillariophyta</taxon>
        <taxon>Bacillariophyceae</taxon>
        <taxon>Bacillariophycidae</taxon>
        <taxon>Bacillariales</taxon>
        <taxon>Bacillariaceae</taxon>
        <taxon>Cylindrotheca</taxon>
    </lineage>
</organism>
<dbReference type="InterPro" id="IPR007511">
    <property type="entry name" value="DUF501"/>
</dbReference>
<feature type="region of interest" description="Disordered" evidence="1">
    <location>
        <begin position="277"/>
        <end position="312"/>
    </location>
</feature>
<feature type="compositionally biased region" description="Basic residues" evidence="1">
    <location>
        <begin position="1"/>
        <end position="13"/>
    </location>
</feature>
<keyword evidence="3" id="KW-1185">Reference proteome</keyword>
<name>A0AAD2CGX9_9STRA</name>
<dbReference type="AlphaFoldDB" id="A0AAD2CGX9"/>
<comment type="caution">
    <text evidence="2">The sequence shown here is derived from an EMBL/GenBank/DDBJ whole genome shotgun (WGS) entry which is preliminary data.</text>
</comment>
<feature type="region of interest" description="Disordered" evidence="1">
    <location>
        <begin position="1"/>
        <end position="20"/>
    </location>
</feature>